<protein>
    <submittedName>
        <fullName evidence="2">Uncharacterized protein</fullName>
    </submittedName>
</protein>
<gene>
    <name evidence="2" type="ORF">Anapl_03444</name>
</gene>
<evidence type="ECO:0000256" key="1">
    <source>
        <dbReference type="SAM" id="MobiDB-lite"/>
    </source>
</evidence>
<dbReference type="AlphaFoldDB" id="R0LL75"/>
<name>R0LL75_ANAPL</name>
<reference evidence="3" key="1">
    <citation type="journal article" date="2013" name="Nat. Genet.">
        <title>The duck genome and transcriptome provide insight into an avian influenza virus reservoir species.</title>
        <authorList>
            <person name="Huang Y."/>
            <person name="Li Y."/>
            <person name="Burt D.W."/>
            <person name="Chen H."/>
            <person name="Zhang Y."/>
            <person name="Qian W."/>
            <person name="Kim H."/>
            <person name="Gan S."/>
            <person name="Zhao Y."/>
            <person name="Li J."/>
            <person name="Yi K."/>
            <person name="Feng H."/>
            <person name="Zhu P."/>
            <person name="Li B."/>
            <person name="Liu Q."/>
            <person name="Fairley S."/>
            <person name="Magor K.E."/>
            <person name="Du Z."/>
            <person name="Hu X."/>
            <person name="Goodman L."/>
            <person name="Tafer H."/>
            <person name="Vignal A."/>
            <person name="Lee T."/>
            <person name="Kim K.W."/>
            <person name="Sheng Z."/>
            <person name="An Y."/>
            <person name="Searle S."/>
            <person name="Herrero J."/>
            <person name="Groenen M.A."/>
            <person name="Crooijmans R.P."/>
            <person name="Faraut T."/>
            <person name="Cai Q."/>
            <person name="Webster R.G."/>
            <person name="Aldridge J.R."/>
            <person name="Warren W.C."/>
            <person name="Bartschat S."/>
            <person name="Kehr S."/>
            <person name="Marz M."/>
            <person name="Stadler P.F."/>
            <person name="Smith J."/>
            <person name="Kraus R.H."/>
            <person name="Zhao Y."/>
            <person name="Ren L."/>
            <person name="Fei J."/>
            <person name="Morisson M."/>
            <person name="Kaiser P."/>
            <person name="Griffin D.K."/>
            <person name="Rao M."/>
            <person name="Pitel F."/>
            <person name="Wang J."/>
            <person name="Li N."/>
        </authorList>
    </citation>
    <scope>NUCLEOTIDE SEQUENCE [LARGE SCALE GENOMIC DNA]</scope>
</reference>
<evidence type="ECO:0000313" key="3">
    <source>
        <dbReference type="Proteomes" id="UP000296049"/>
    </source>
</evidence>
<organism evidence="2 3">
    <name type="scientific">Anas platyrhynchos</name>
    <name type="common">Mallard</name>
    <name type="synonym">Anas boschas</name>
    <dbReference type="NCBI Taxonomy" id="8839"/>
    <lineage>
        <taxon>Eukaryota</taxon>
        <taxon>Metazoa</taxon>
        <taxon>Chordata</taxon>
        <taxon>Craniata</taxon>
        <taxon>Vertebrata</taxon>
        <taxon>Euteleostomi</taxon>
        <taxon>Archelosauria</taxon>
        <taxon>Archosauria</taxon>
        <taxon>Dinosauria</taxon>
        <taxon>Saurischia</taxon>
        <taxon>Theropoda</taxon>
        <taxon>Coelurosauria</taxon>
        <taxon>Aves</taxon>
        <taxon>Neognathae</taxon>
        <taxon>Galloanserae</taxon>
        <taxon>Anseriformes</taxon>
        <taxon>Anatidae</taxon>
        <taxon>Anatinae</taxon>
        <taxon>Anas</taxon>
    </lineage>
</organism>
<evidence type="ECO:0000313" key="2">
    <source>
        <dbReference type="EMBL" id="EOB06439.1"/>
    </source>
</evidence>
<keyword evidence="3" id="KW-1185">Reference proteome</keyword>
<feature type="region of interest" description="Disordered" evidence="1">
    <location>
        <begin position="107"/>
        <end position="130"/>
    </location>
</feature>
<feature type="region of interest" description="Disordered" evidence="1">
    <location>
        <begin position="183"/>
        <end position="208"/>
    </location>
</feature>
<dbReference type="EMBL" id="KB742616">
    <property type="protein sequence ID" value="EOB06439.1"/>
    <property type="molecule type" value="Genomic_DNA"/>
</dbReference>
<proteinExistence type="predicted"/>
<accession>R0LL75</accession>
<sequence>MYPGRIRHGEKGGQSVVKLRDQFASQRPHLVCKHSAGAAASLLLLLPPQQCFAPVVKAGSACFSLWSSHKFSQATGGKHDTLPAAHPEPNVYFQAVGSYPDVASSAVGAQTAKSPKAGSNNRVRRAQQQELQGQRMEVRFTLCRCGELSQEQRISSHLLAATSPLTDWVKKIKKLKKITRGLTLKAAGRGGHKPRGGTRHLPPTRSRG</sequence>
<dbReference type="Proteomes" id="UP000296049">
    <property type="component" value="Unassembled WGS sequence"/>
</dbReference>